<proteinExistence type="predicted"/>
<feature type="compositionally biased region" description="Basic and acidic residues" evidence="1">
    <location>
        <begin position="311"/>
        <end position="408"/>
    </location>
</feature>
<dbReference type="Gene3D" id="1.20.930.20">
    <property type="entry name" value="Adaptor protein Cbl, N-terminal domain"/>
    <property type="match status" value="1"/>
</dbReference>
<name>A0A0D9XV34_9ORYZ</name>
<dbReference type="InterPro" id="IPR059179">
    <property type="entry name" value="MLKL-like_MCAfunc"/>
</dbReference>
<sequence>MNGMTASFIKTTMQLIGIIKERVEMFEETKADYKNALEYLNSITGHVEELKKNPTMMQDPGLVNTISNLEKITCEIYKVINSWEGYSNIFRFLYCHDLAKKLQRVRNELQECLIAAEFGVKVALFLHITQEREHDLLPPQQRNRSQCAPPQDAGMVGSSSDTRSIHDYDDSDEAEQIGAVPAASNRPGWLSWLWRSNVAAAAQILLLITVVAVALQPRLALPCWANGFDQQCSRPHPQEALPMDLDDVLIRFVRVWGWRERADTAPAREATPKREEEGWRERAEATHARRERERAEETNARDAACEAELAWQERERAHSRETARARQERERAEEARAREAARAWQERERAEDARAREAARAWQQRERAEEARAREATRVWQEKERAEAARARETEHARQRARGKEQRRNWQWKWTRGRDQI</sequence>
<reference evidence="2 3" key="1">
    <citation type="submission" date="2012-08" db="EMBL/GenBank/DDBJ databases">
        <title>Oryza genome evolution.</title>
        <authorList>
            <person name="Wing R.A."/>
        </authorList>
    </citation>
    <scope>NUCLEOTIDE SEQUENCE</scope>
</reference>
<dbReference type="Proteomes" id="UP000032180">
    <property type="component" value="Chromosome 11"/>
</dbReference>
<feature type="compositionally biased region" description="Basic and acidic residues" evidence="1">
    <location>
        <begin position="270"/>
        <end position="304"/>
    </location>
</feature>
<feature type="region of interest" description="Disordered" evidence="1">
    <location>
        <begin position="137"/>
        <end position="167"/>
    </location>
</feature>
<dbReference type="InterPro" id="IPR036537">
    <property type="entry name" value="Adaptor_Cbl_N_dom_sf"/>
</dbReference>
<reference evidence="3" key="2">
    <citation type="submission" date="2013-12" db="EMBL/GenBank/DDBJ databases">
        <authorList>
            <person name="Yu Y."/>
            <person name="Lee S."/>
            <person name="de Baynast K."/>
            <person name="Wissotski M."/>
            <person name="Liu L."/>
            <person name="Talag J."/>
            <person name="Goicoechea J."/>
            <person name="Angelova A."/>
            <person name="Jetty R."/>
            <person name="Kudrna D."/>
            <person name="Golser W."/>
            <person name="Rivera L."/>
            <person name="Zhang J."/>
            <person name="Wing R."/>
        </authorList>
    </citation>
    <scope>NUCLEOTIDE SEQUENCE</scope>
</reference>
<accession>A0A0D9XV34</accession>
<dbReference type="EnsemblPlants" id="LPERR11G18680.1">
    <property type="protein sequence ID" value="LPERR11G18680.1"/>
    <property type="gene ID" value="LPERR11G18680"/>
</dbReference>
<evidence type="ECO:0000313" key="2">
    <source>
        <dbReference type="EnsemblPlants" id="LPERR11G18680.1"/>
    </source>
</evidence>
<keyword evidence="3" id="KW-1185">Reference proteome</keyword>
<evidence type="ECO:0000313" key="3">
    <source>
        <dbReference type="Proteomes" id="UP000032180"/>
    </source>
</evidence>
<dbReference type="AlphaFoldDB" id="A0A0D9XV34"/>
<dbReference type="CDD" id="cd21037">
    <property type="entry name" value="MLKL_NTD"/>
    <property type="match status" value="1"/>
</dbReference>
<dbReference type="HOGENOM" id="CLU_652767_0_0_1"/>
<dbReference type="Gramene" id="LPERR11G18680.1">
    <property type="protein sequence ID" value="LPERR11G18680.1"/>
    <property type="gene ID" value="LPERR11G18680"/>
</dbReference>
<reference evidence="2" key="3">
    <citation type="submission" date="2015-04" db="UniProtKB">
        <authorList>
            <consortium name="EnsemblPlants"/>
        </authorList>
    </citation>
    <scope>IDENTIFICATION</scope>
</reference>
<evidence type="ECO:0000256" key="1">
    <source>
        <dbReference type="SAM" id="MobiDB-lite"/>
    </source>
</evidence>
<dbReference type="GO" id="GO:0007166">
    <property type="term" value="P:cell surface receptor signaling pathway"/>
    <property type="evidence" value="ECO:0007669"/>
    <property type="project" value="InterPro"/>
</dbReference>
<protein>
    <submittedName>
        <fullName evidence="2">Uncharacterized protein</fullName>
    </submittedName>
</protein>
<organism evidence="2 3">
    <name type="scientific">Leersia perrieri</name>
    <dbReference type="NCBI Taxonomy" id="77586"/>
    <lineage>
        <taxon>Eukaryota</taxon>
        <taxon>Viridiplantae</taxon>
        <taxon>Streptophyta</taxon>
        <taxon>Embryophyta</taxon>
        <taxon>Tracheophyta</taxon>
        <taxon>Spermatophyta</taxon>
        <taxon>Magnoliopsida</taxon>
        <taxon>Liliopsida</taxon>
        <taxon>Poales</taxon>
        <taxon>Poaceae</taxon>
        <taxon>BOP clade</taxon>
        <taxon>Oryzoideae</taxon>
        <taxon>Oryzeae</taxon>
        <taxon>Oryzinae</taxon>
        <taxon>Leersia</taxon>
    </lineage>
</organism>
<feature type="region of interest" description="Disordered" evidence="1">
    <location>
        <begin position="263"/>
        <end position="409"/>
    </location>
</feature>